<evidence type="ECO:0008006" key="3">
    <source>
        <dbReference type="Google" id="ProtNLM"/>
    </source>
</evidence>
<proteinExistence type="predicted"/>
<comment type="caution">
    <text evidence="1">The sequence shown here is derived from an EMBL/GenBank/DDBJ whole genome shotgun (WGS) entry which is preliminary data.</text>
</comment>
<dbReference type="Proteomes" id="UP000231279">
    <property type="component" value="Unassembled WGS sequence"/>
</dbReference>
<organism evidence="1 2">
    <name type="scientific">Handroanthus impetiginosus</name>
    <dbReference type="NCBI Taxonomy" id="429701"/>
    <lineage>
        <taxon>Eukaryota</taxon>
        <taxon>Viridiplantae</taxon>
        <taxon>Streptophyta</taxon>
        <taxon>Embryophyta</taxon>
        <taxon>Tracheophyta</taxon>
        <taxon>Spermatophyta</taxon>
        <taxon>Magnoliopsida</taxon>
        <taxon>eudicotyledons</taxon>
        <taxon>Gunneridae</taxon>
        <taxon>Pentapetalae</taxon>
        <taxon>asterids</taxon>
        <taxon>lamiids</taxon>
        <taxon>Lamiales</taxon>
        <taxon>Bignoniaceae</taxon>
        <taxon>Crescentiina</taxon>
        <taxon>Tabebuia alliance</taxon>
        <taxon>Handroanthus</taxon>
    </lineage>
</organism>
<reference evidence="2" key="1">
    <citation type="journal article" date="2018" name="Gigascience">
        <title>Genome assembly of the Pink Ipe (Handroanthus impetiginosus, Bignoniaceae), a highly valued, ecologically keystone Neotropical timber forest tree.</title>
        <authorList>
            <person name="Silva-Junior O.B."/>
            <person name="Grattapaglia D."/>
            <person name="Novaes E."/>
            <person name="Collevatti R.G."/>
        </authorList>
    </citation>
    <scope>NUCLEOTIDE SEQUENCE [LARGE SCALE GENOMIC DNA]</scope>
    <source>
        <strain evidence="2">cv. UFG-1</strain>
    </source>
</reference>
<accession>A0A2G9GEE3</accession>
<gene>
    <name evidence="1" type="ORF">CDL12_23891</name>
</gene>
<dbReference type="SUPFAM" id="SSF56219">
    <property type="entry name" value="DNase I-like"/>
    <property type="match status" value="1"/>
</dbReference>
<dbReference type="EMBL" id="NKXS01005467">
    <property type="protein sequence ID" value="PIN03582.1"/>
    <property type="molecule type" value="Genomic_DNA"/>
</dbReference>
<protein>
    <recommendedName>
        <fullName evidence="3">Endonuclease/exonuclease/phosphatase domain-containing protein</fullName>
    </recommendedName>
</protein>
<dbReference type="Gene3D" id="3.60.10.10">
    <property type="entry name" value="Endonuclease/exonuclease/phosphatase"/>
    <property type="match status" value="1"/>
</dbReference>
<evidence type="ECO:0000313" key="1">
    <source>
        <dbReference type="EMBL" id="PIN03582.1"/>
    </source>
</evidence>
<evidence type="ECO:0000313" key="2">
    <source>
        <dbReference type="Proteomes" id="UP000231279"/>
    </source>
</evidence>
<name>A0A2G9GEE3_9LAMI</name>
<dbReference type="InterPro" id="IPR036691">
    <property type="entry name" value="Endo/exonu/phosph_ase_sf"/>
</dbReference>
<dbReference type="STRING" id="429701.A0A2G9GEE3"/>
<dbReference type="OrthoDB" id="1741802at2759"/>
<keyword evidence="2" id="KW-1185">Reference proteome</keyword>
<dbReference type="AlphaFoldDB" id="A0A2G9GEE3"/>
<sequence length="143" mass="16080">MTDLDTAYMTRRFNFSGVIANCANQIWCFFDDNLTVDVLMDTNQLLHVKVSSGQWKDPLFCSFIYAKCNRWDRRRLWDDLCSACTDAHWIVGGDFNVVSSLTERKGGAAPKLKSMEEFNACIEGCCLVDPGFEEGGSGKRVGE</sequence>